<dbReference type="InterPro" id="IPR038177">
    <property type="entry name" value="IAT_beta_sf"/>
</dbReference>
<dbReference type="RefSeq" id="WP_105333824.1">
    <property type="nucleotide sequence ID" value="NZ_PUHZ01000004.1"/>
</dbReference>
<evidence type="ECO:0008006" key="4">
    <source>
        <dbReference type="Google" id="ProtNLM"/>
    </source>
</evidence>
<dbReference type="SMART" id="SM00710">
    <property type="entry name" value="PbH1"/>
    <property type="match status" value="8"/>
</dbReference>
<accession>A0A2S8GT18</accession>
<dbReference type="InterPro" id="IPR011050">
    <property type="entry name" value="Pectin_lyase_fold/virulence"/>
</dbReference>
<reference evidence="2 3" key="1">
    <citation type="submission" date="2018-02" db="EMBL/GenBank/DDBJ databases">
        <title>Comparative genomes isolates from brazilian mangrove.</title>
        <authorList>
            <person name="Araujo J.E."/>
            <person name="Taketani R.G."/>
            <person name="Silva M.C.P."/>
            <person name="Loureco M.V."/>
            <person name="Andreote F.D."/>
        </authorList>
    </citation>
    <scope>NUCLEOTIDE SEQUENCE [LARGE SCALE GENOMIC DNA]</scope>
    <source>
        <strain evidence="2 3">Nap-Phe MGV</strain>
    </source>
</reference>
<dbReference type="Proteomes" id="UP000237819">
    <property type="component" value="Unassembled WGS sequence"/>
</dbReference>
<protein>
    <recommendedName>
        <fullName evidence="4">Right handed beta helix domain-containing protein</fullName>
    </recommendedName>
</protein>
<dbReference type="PROSITE" id="PS51257">
    <property type="entry name" value="PROKAR_LIPOPROTEIN"/>
    <property type="match status" value="1"/>
</dbReference>
<proteinExistence type="predicted"/>
<name>A0A2S8GT18_9BACT</name>
<gene>
    <name evidence="2" type="ORF">C5Y93_02565</name>
</gene>
<dbReference type="InterPro" id="IPR006626">
    <property type="entry name" value="PbH1"/>
</dbReference>
<keyword evidence="1" id="KW-0732">Signal</keyword>
<dbReference type="Gene3D" id="2.40.160.160">
    <property type="entry name" value="Inverse autotransporter, beta-domain"/>
    <property type="match status" value="1"/>
</dbReference>
<dbReference type="OrthoDB" id="245699at2"/>
<feature type="chain" id="PRO_5015609961" description="Right handed beta helix domain-containing protein" evidence="1">
    <location>
        <begin position="30"/>
        <end position="796"/>
    </location>
</feature>
<sequence length="796" mass="85334">MSSIRSASFVRQTILGGLFWFVLTACAFAQQQNDDLSPGVISGTSTFATPYANGEGGEYFPRLSVQHRTEGAGYDYSFTDFRTWVPLYESYDARSLTFFDGALLLANDQNVGMNAVIGQRFYFDEIDRTFGAYAGYDNRDTGHQMVGQVVTGIESLGRIDFRANGYFPTDTDPLSTGGSNGYIDPTFVGYNIQLTQLTRYEVAMKGFDAEFGGALPHVGDYVRAYLGMYNFQGEGSPQAWGWKTRFESHVTDRMRFYLTVSDDQVFNTNVVFGAAFFFPGSSARREPRYDSFVNKMDEPLIRNEAVVVNNVSNSSVANATNTVTGDDQHVIHVDPNATAPGDGTVENPYNTLAAAQVGSQPNDIILVHPRADNTATNLTQNMVLQDNQRLLASTTQHQFTATQGTFDLPGYEAGDKPKLDSTGVAIALADNNEVSGFHFDDPVGTAIQGAGVNGFNINNNYFNDIVASNVASIDVTGFTGTGEIRDNTFYSVGSSGAKAINFATSGIANLTIDGNTIQRTLSGGATSSAIYLISSSTADLTVNVTNNYIYNLIGSGDSGILLQSSGDLVANITNNEIYNGATVAAMDYGIRVLLLGDSSQLTIDRNTIGSIATAQAVDAGILVYSNTTGDVNAYITNNTVSDFLTGSLFSYGIRYEAFAGGTDNVVMTGNDVNHSLALGLNYGYSVEAYTGSTINLNFQDNVASGTFGNNSAFFFVSGSTLNIRMLDNTIDDNVRFHADLATGRIYYEVFGGQTVPSTLVSSDVTGQNTIGGSVNFVNNFGGSSTRVAPNSLPIPE</sequence>
<dbReference type="InterPro" id="IPR012334">
    <property type="entry name" value="Pectin_lyas_fold"/>
</dbReference>
<evidence type="ECO:0000313" key="3">
    <source>
        <dbReference type="Proteomes" id="UP000237819"/>
    </source>
</evidence>
<dbReference type="EMBL" id="PUHZ01000004">
    <property type="protein sequence ID" value="PQO47563.1"/>
    <property type="molecule type" value="Genomic_DNA"/>
</dbReference>
<evidence type="ECO:0000256" key="1">
    <source>
        <dbReference type="SAM" id="SignalP"/>
    </source>
</evidence>
<feature type="signal peptide" evidence="1">
    <location>
        <begin position="1"/>
        <end position="29"/>
    </location>
</feature>
<evidence type="ECO:0000313" key="2">
    <source>
        <dbReference type="EMBL" id="PQO47563.1"/>
    </source>
</evidence>
<comment type="caution">
    <text evidence="2">The sequence shown here is derived from an EMBL/GenBank/DDBJ whole genome shotgun (WGS) entry which is preliminary data.</text>
</comment>
<dbReference type="SUPFAM" id="SSF51126">
    <property type="entry name" value="Pectin lyase-like"/>
    <property type="match status" value="1"/>
</dbReference>
<dbReference type="AlphaFoldDB" id="A0A2S8GT18"/>
<dbReference type="Gene3D" id="2.160.20.10">
    <property type="entry name" value="Single-stranded right-handed beta-helix, Pectin lyase-like"/>
    <property type="match status" value="1"/>
</dbReference>
<organism evidence="2 3">
    <name type="scientific">Blastopirellula marina</name>
    <dbReference type="NCBI Taxonomy" id="124"/>
    <lineage>
        <taxon>Bacteria</taxon>
        <taxon>Pseudomonadati</taxon>
        <taxon>Planctomycetota</taxon>
        <taxon>Planctomycetia</taxon>
        <taxon>Pirellulales</taxon>
        <taxon>Pirellulaceae</taxon>
        <taxon>Blastopirellula</taxon>
    </lineage>
</organism>